<proteinExistence type="predicted"/>
<dbReference type="EMBL" id="JAPUFD010000021">
    <property type="protein sequence ID" value="MDI1492894.1"/>
    <property type="molecule type" value="Genomic_DNA"/>
</dbReference>
<gene>
    <name evidence="2" type="ORF">OHK93_004677</name>
</gene>
<evidence type="ECO:0000256" key="1">
    <source>
        <dbReference type="SAM" id="SignalP"/>
    </source>
</evidence>
<evidence type="ECO:0000313" key="2">
    <source>
        <dbReference type="EMBL" id="MDI1492894.1"/>
    </source>
</evidence>
<accession>A0AA43QWB8</accession>
<feature type="signal peptide" evidence="1">
    <location>
        <begin position="1"/>
        <end position="20"/>
    </location>
</feature>
<keyword evidence="3" id="KW-1185">Reference proteome</keyword>
<reference evidence="2" key="1">
    <citation type="journal article" date="2023" name="Genome Biol. Evol.">
        <title>First Whole Genome Sequence and Flow Cytometry Genome Size Data for the Lichen-Forming Fungus Ramalina farinacea (Ascomycota).</title>
        <authorList>
            <person name="Llewellyn T."/>
            <person name="Mian S."/>
            <person name="Hill R."/>
            <person name="Leitch I.J."/>
            <person name="Gaya E."/>
        </authorList>
    </citation>
    <scope>NUCLEOTIDE SEQUENCE</scope>
    <source>
        <strain evidence="2">LIQ254RAFAR</strain>
    </source>
</reference>
<organism evidence="2 3">
    <name type="scientific">Ramalina farinacea</name>
    <dbReference type="NCBI Taxonomy" id="258253"/>
    <lineage>
        <taxon>Eukaryota</taxon>
        <taxon>Fungi</taxon>
        <taxon>Dikarya</taxon>
        <taxon>Ascomycota</taxon>
        <taxon>Pezizomycotina</taxon>
        <taxon>Lecanoromycetes</taxon>
        <taxon>OSLEUM clade</taxon>
        <taxon>Lecanoromycetidae</taxon>
        <taxon>Lecanorales</taxon>
        <taxon>Lecanorineae</taxon>
        <taxon>Ramalinaceae</taxon>
        <taxon>Ramalina</taxon>
    </lineage>
</organism>
<name>A0AA43QWB8_9LECA</name>
<feature type="chain" id="PRO_5041199980" evidence="1">
    <location>
        <begin position="21"/>
        <end position="228"/>
    </location>
</feature>
<evidence type="ECO:0000313" key="3">
    <source>
        <dbReference type="Proteomes" id="UP001161017"/>
    </source>
</evidence>
<comment type="caution">
    <text evidence="2">The sequence shown here is derived from an EMBL/GenBank/DDBJ whole genome shotgun (WGS) entry which is preliminary data.</text>
</comment>
<dbReference type="AlphaFoldDB" id="A0AA43QWB8"/>
<sequence>MKPSTAISLLPLLAKIGTLAAPQADRLNDLTRRKTTGRVPSATDFSCEADLTWITSCQSKTAAYSCFLAIQQVCGSVATDRQHTAVGGPGSSGTCTANVAMNNATTLVYDDCFNALQAINDGCVSPGERPDPHDNLPTMRGWQNTDPGNEKCGSNVDPNFPSYELASGNCVGKWGGGCGGQNRFGDYVSVANGGDGSGGIAPGGSHGAMPATPGAGARGGQYGNVAIP</sequence>
<protein>
    <submittedName>
        <fullName evidence="2">Uncharacterized protein</fullName>
    </submittedName>
</protein>
<keyword evidence="1" id="KW-0732">Signal</keyword>
<dbReference type="Proteomes" id="UP001161017">
    <property type="component" value="Unassembled WGS sequence"/>
</dbReference>